<proteinExistence type="predicted"/>
<evidence type="ECO:0000313" key="1">
    <source>
        <dbReference type="EMBL" id="MDK4510746.1"/>
    </source>
</evidence>
<protein>
    <submittedName>
        <fullName evidence="1">DUF4406 domain-containing protein</fullName>
    </submittedName>
</protein>
<evidence type="ECO:0000313" key="2">
    <source>
        <dbReference type="Proteomes" id="UP001173223"/>
    </source>
</evidence>
<organism evidence="1 2">
    <name type="scientific">Fusobacterium necrophorum</name>
    <dbReference type="NCBI Taxonomy" id="859"/>
    <lineage>
        <taxon>Bacteria</taxon>
        <taxon>Fusobacteriati</taxon>
        <taxon>Fusobacteriota</taxon>
        <taxon>Fusobacteriia</taxon>
        <taxon>Fusobacteriales</taxon>
        <taxon>Fusobacteriaceae</taxon>
        <taxon>Fusobacterium</taxon>
    </lineage>
</organism>
<comment type="caution">
    <text evidence="1">The sequence shown here is derived from an EMBL/GenBank/DDBJ whole genome shotgun (WGS) entry which is preliminary data.</text>
</comment>
<dbReference type="SUPFAM" id="SSF52309">
    <property type="entry name" value="N-(deoxy)ribosyltransferase-like"/>
    <property type="match status" value="1"/>
</dbReference>
<name>A0AAW6W7T1_9FUSO</name>
<reference evidence="1" key="2">
    <citation type="submission" date="2022-04" db="EMBL/GenBank/DDBJ databases">
        <authorList>
            <person name="Livingstone P.G."/>
        </authorList>
    </citation>
    <scope>NUCLEOTIDE SEQUENCE</scope>
    <source>
        <strain evidence="1">BRON_8</strain>
    </source>
</reference>
<keyword evidence="2" id="KW-1185">Reference proteome</keyword>
<dbReference type="AlphaFoldDB" id="A0AAW6W7T1"/>
<reference evidence="1" key="1">
    <citation type="journal article" date="2022" name="Gene">
        <title>A genome-led study on the pathogenesis of Fusobacterium necrophorum infections.</title>
        <authorList>
            <person name="Thapa G."/>
            <person name="Jayal A."/>
            <person name="Sikazwe E."/>
            <person name="Perry T."/>
            <person name="Mohammed Al Balushi A."/>
            <person name="Livingstone P."/>
        </authorList>
    </citation>
    <scope>NUCLEOTIDE SEQUENCE</scope>
    <source>
        <strain evidence="1">BRON_8</strain>
    </source>
</reference>
<gene>
    <name evidence="1" type="ORF">MWG07_00505</name>
</gene>
<dbReference type="Gene3D" id="3.40.50.450">
    <property type="match status" value="1"/>
</dbReference>
<dbReference type="RefSeq" id="WP_285048911.1">
    <property type="nucleotide sequence ID" value="NZ_JAMGTK010000001.1"/>
</dbReference>
<dbReference type="Proteomes" id="UP001173223">
    <property type="component" value="Unassembled WGS sequence"/>
</dbReference>
<accession>A0AAW6W7T1</accession>
<dbReference type="EMBL" id="JAMGTK010000001">
    <property type="protein sequence ID" value="MDK4510746.1"/>
    <property type="molecule type" value="Genomic_DNA"/>
</dbReference>
<sequence length="119" mass="13784">MQQLLVYIAHPYGGSEENKKKVEEFIRKFNHYEGITFLSPIHNFGWRYEETEYEKGIDDCLALLEQCDVVAIPNFETIKNSKGCLIEYGFLKGNPQIDCVLWEELDGYLNGYFCEGGVE</sequence>